<dbReference type="RefSeq" id="WP_272084106.1">
    <property type="nucleotide sequence ID" value="NZ_JAQNDL010000001.1"/>
</dbReference>
<dbReference type="Pfam" id="PF11387">
    <property type="entry name" value="DUF2795"/>
    <property type="match status" value="1"/>
</dbReference>
<keyword evidence="3" id="KW-1185">Reference proteome</keyword>
<dbReference type="InterPro" id="IPR021527">
    <property type="entry name" value="DUF2795"/>
</dbReference>
<accession>A0ABT5DTF8</accession>
<evidence type="ECO:0000256" key="1">
    <source>
        <dbReference type="SAM" id="MobiDB-lite"/>
    </source>
</evidence>
<comment type="caution">
    <text evidence="2">The sequence shown here is derived from an EMBL/GenBank/DDBJ whole genome shotgun (WGS) entry which is preliminary data.</text>
</comment>
<dbReference type="EMBL" id="JAQNDL010000001">
    <property type="protein sequence ID" value="MDC0715681.1"/>
    <property type="molecule type" value="Genomic_DNA"/>
</dbReference>
<name>A0ABT5DTF8_9BACT</name>
<evidence type="ECO:0000313" key="3">
    <source>
        <dbReference type="Proteomes" id="UP001221686"/>
    </source>
</evidence>
<reference evidence="2 3" key="1">
    <citation type="submission" date="2022-11" db="EMBL/GenBank/DDBJ databases">
        <title>Minimal conservation of predation-associated metabolite biosynthetic gene clusters underscores biosynthetic potential of Myxococcota including descriptions for ten novel species: Archangium lansinium sp. nov., Myxococcus landrumus sp. nov., Nannocystis bai.</title>
        <authorList>
            <person name="Ahearne A."/>
            <person name="Stevens C."/>
            <person name="Dowd S."/>
        </authorList>
    </citation>
    <scope>NUCLEOTIDE SEQUENCE [LARGE SCALE GENOMIC DNA]</scope>
    <source>
        <strain evidence="2 3">BB15-2</strain>
    </source>
</reference>
<gene>
    <name evidence="2" type="ORF">POL25_02185</name>
</gene>
<dbReference type="Proteomes" id="UP001221686">
    <property type="component" value="Unassembled WGS sequence"/>
</dbReference>
<proteinExistence type="predicted"/>
<sequence>MTKTLASPIDLARHLRGIDFPVQKEDLIQHARDNNADEAVLREMEAMPEQEFRSMKDVTRAMGHAEDEQDEEQPGVRQDRTRSGR</sequence>
<evidence type="ECO:0000313" key="2">
    <source>
        <dbReference type="EMBL" id="MDC0715681.1"/>
    </source>
</evidence>
<organism evidence="2 3">
    <name type="scientific">Nannocystis bainbridge</name>
    <dbReference type="NCBI Taxonomy" id="2995303"/>
    <lineage>
        <taxon>Bacteria</taxon>
        <taxon>Pseudomonadati</taxon>
        <taxon>Myxococcota</taxon>
        <taxon>Polyangia</taxon>
        <taxon>Nannocystales</taxon>
        <taxon>Nannocystaceae</taxon>
        <taxon>Nannocystis</taxon>
    </lineage>
</organism>
<feature type="region of interest" description="Disordered" evidence="1">
    <location>
        <begin position="60"/>
        <end position="85"/>
    </location>
</feature>
<protein>
    <submittedName>
        <fullName evidence="2">DUF2795 domain-containing protein</fullName>
    </submittedName>
</protein>